<organism evidence="4 5">
    <name type="scientific">Dentiscutata erythropus</name>
    <dbReference type="NCBI Taxonomy" id="1348616"/>
    <lineage>
        <taxon>Eukaryota</taxon>
        <taxon>Fungi</taxon>
        <taxon>Fungi incertae sedis</taxon>
        <taxon>Mucoromycota</taxon>
        <taxon>Glomeromycotina</taxon>
        <taxon>Glomeromycetes</taxon>
        <taxon>Diversisporales</taxon>
        <taxon>Gigasporaceae</taxon>
        <taxon>Dentiscutata</taxon>
    </lineage>
</organism>
<dbReference type="CDD" id="cd00882">
    <property type="entry name" value="Ras_like_GTPase"/>
    <property type="match status" value="1"/>
</dbReference>
<dbReference type="OrthoDB" id="8954335at2759"/>
<dbReference type="InterPro" id="IPR025662">
    <property type="entry name" value="Sigma_54_int_dom_ATP-bd_1"/>
</dbReference>
<keyword evidence="1" id="KW-0547">Nucleotide-binding</keyword>
<gene>
    <name evidence="4" type="ORF">DERYTH_LOCUS14421</name>
</gene>
<evidence type="ECO:0000313" key="4">
    <source>
        <dbReference type="EMBL" id="CAG8722336.1"/>
    </source>
</evidence>
<name>A0A9N9I5A2_9GLOM</name>
<dbReference type="InterPro" id="IPR006703">
    <property type="entry name" value="G_AIG1"/>
</dbReference>
<feature type="coiled-coil region" evidence="2">
    <location>
        <begin position="263"/>
        <end position="293"/>
    </location>
</feature>
<proteinExistence type="predicted"/>
<keyword evidence="5" id="KW-1185">Reference proteome</keyword>
<evidence type="ECO:0000313" key="5">
    <source>
        <dbReference type="Proteomes" id="UP000789405"/>
    </source>
</evidence>
<dbReference type="PANTHER" id="PTHR32046">
    <property type="entry name" value="G DOMAIN-CONTAINING PROTEIN"/>
    <property type="match status" value="1"/>
</dbReference>
<feature type="domain" description="AIG1-type G" evidence="3">
    <location>
        <begin position="12"/>
        <end position="150"/>
    </location>
</feature>
<comment type="caution">
    <text evidence="4">The sequence shown here is derived from an EMBL/GenBank/DDBJ whole genome shotgun (WGS) entry which is preliminary data.</text>
</comment>
<dbReference type="SUPFAM" id="SSF52540">
    <property type="entry name" value="P-loop containing nucleoside triphosphate hydrolases"/>
    <property type="match status" value="1"/>
</dbReference>
<keyword evidence="2" id="KW-0175">Coiled coil</keyword>
<dbReference type="InterPro" id="IPR027417">
    <property type="entry name" value="P-loop_NTPase"/>
</dbReference>
<dbReference type="GO" id="GO:0005525">
    <property type="term" value="F:GTP binding"/>
    <property type="evidence" value="ECO:0007669"/>
    <property type="project" value="InterPro"/>
</dbReference>
<dbReference type="Gene3D" id="3.40.50.300">
    <property type="entry name" value="P-loop containing nucleotide triphosphate hydrolases"/>
    <property type="match status" value="1"/>
</dbReference>
<dbReference type="EMBL" id="CAJVPY010010855">
    <property type="protein sequence ID" value="CAG8722336.1"/>
    <property type="molecule type" value="Genomic_DNA"/>
</dbReference>
<protein>
    <submittedName>
        <fullName evidence="4">16832_t:CDS:1</fullName>
    </submittedName>
</protein>
<sequence length="562" mass="64795">MAASVASREEVNILLLGETGAGKSTFINAFANYFKFNSLDEAISGEINVLITCESSTQECEAYVFPVDENKVIRLIDTPGIGDTRGIEHDKKNFENILNCISQYDYLNGICILLKPNNARLNIIFKYCIQELLSHLHKNAKDNIVFCFTNTRGTFFRPGDTLPVLKRQLSEIQKKSDIEIKICKDTVYCFDNESFRFLAAVKKGMSFTDKEIFASSWEKSANESMRLLEHVINCTPHKIIDTISLNNARQIVMILYKPLAEVILNIQENIVQVEKLKKEIQRSDITAEEFKSKLYIPYIELELNQLERPRVVCTNSICKKSDVDKTAESCHVKWKMLNAFMQKRNGVMIFGKCKSCGCSAKKHKAIFYESISKYSEKFDKNIENKISENKLDQIDKQNHIKMLQEKIDQLKVQQNTVDNIVIQFTQFLTQNAIATFNDTYAEYLDYIICLEKKKKNSSKNYNNEILEGLEETKRKYDEKVKAIKNKIENGEPPSCSPSIENIFSLVQQLYNLPNIGQYLQNVKKEERKTLKYRERHYKVSGNQNRKLTRVLNALAKILKNAV</sequence>
<dbReference type="AlphaFoldDB" id="A0A9N9I5A2"/>
<dbReference type="PROSITE" id="PS00675">
    <property type="entry name" value="SIGMA54_INTERACT_1"/>
    <property type="match status" value="1"/>
</dbReference>
<evidence type="ECO:0000256" key="2">
    <source>
        <dbReference type="SAM" id="Coils"/>
    </source>
</evidence>
<dbReference type="PANTHER" id="PTHR32046:SF11">
    <property type="entry name" value="IMMUNE-ASSOCIATED NUCLEOTIDE-BINDING PROTEIN 10-LIKE"/>
    <property type="match status" value="1"/>
</dbReference>
<reference evidence="4" key="1">
    <citation type="submission" date="2021-06" db="EMBL/GenBank/DDBJ databases">
        <authorList>
            <person name="Kallberg Y."/>
            <person name="Tangrot J."/>
            <person name="Rosling A."/>
        </authorList>
    </citation>
    <scope>NUCLEOTIDE SEQUENCE</scope>
    <source>
        <strain evidence="4">MA453B</strain>
    </source>
</reference>
<accession>A0A9N9I5A2</accession>
<evidence type="ECO:0000256" key="1">
    <source>
        <dbReference type="ARBA" id="ARBA00022741"/>
    </source>
</evidence>
<feature type="non-terminal residue" evidence="4">
    <location>
        <position position="562"/>
    </location>
</feature>
<dbReference type="Pfam" id="PF04548">
    <property type="entry name" value="AIG1"/>
    <property type="match status" value="1"/>
</dbReference>
<dbReference type="Proteomes" id="UP000789405">
    <property type="component" value="Unassembled WGS sequence"/>
</dbReference>
<evidence type="ECO:0000259" key="3">
    <source>
        <dbReference type="Pfam" id="PF04548"/>
    </source>
</evidence>